<feature type="domain" description="Rhodanese" evidence="4">
    <location>
        <begin position="33"/>
        <end position="135"/>
    </location>
</feature>
<dbReference type="AlphaFoldDB" id="A0A2A4HWC0"/>
<dbReference type="RefSeq" id="WP_096613062.1">
    <property type="nucleotide sequence ID" value="NZ_NWVD01000006.1"/>
</dbReference>
<keyword evidence="5" id="KW-0670">Pyruvate</keyword>
<dbReference type="Gene3D" id="3.40.250.10">
    <property type="entry name" value="Rhodanese-like domain"/>
    <property type="match status" value="2"/>
</dbReference>
<dbReference type="PROSITE" id="PS50206">
    <property type="entry name" value="RHODANESE_3"/>
    <property type="match status" value="2"/>
</dbReference>
<protein>
    <recommendedName>
        <fullName evidence="3">Sulfurtransferase</fullName>
    </recommendedName>
</protein>
<sequence>MEPLVSTEWLAAQLSARDLRVADATYHVKLPGAPPRDAGAEFAAGHIPFAVFMDLDGFSDTASPLPSTLPGPAQFASRMARLGLGDGTRIVLYDDAAHHTAARAWVMLRAFGFTDVAILDGGLAAWKAEGRALETGPGAPAPRHATPREVGVGIRDMAAVRAIVADGSEQLVDARSPARFTGEEADPRPGIAAGHMPGARNLPYDRLFHADGTWKRGDELAAAFAGAGIDLDRPMTMTCGSGITASVLAFGAHLLGRDAAVYDGSWTEWGADPSTPKATGAA</sequence>
<dbReference type="InterPro" id="IPR001307">
    <property type="entry name" value="Thiosulphate_STrfase_CS"/>
</dbReference>
<evidence type="ECO:0000259" key="4">
    <source>
        <dbReference type="PROSITE" id="PS50206"/>
    </source>
</evidence>
<keyword evidence="6" id="KW-1185">Reference proteome</keyword>
<evidence type="ECO:0000256" key="1">
    <source>
        <dbReference type="ARBA" id="ARBA00022679"/>
    </source>
</evidence>
<name>A0A2A4HWC0_9SPHN</name>
<dbReference type="CDD" id="cd01449">
    <property type="entry name" value="TST_Repeat_2"/>
    <property type="match status" value="1"/>
</dbReference>
<organism evidence="5 6">
    <name type="scientific">Sphingomonas ginsenosidimutans</name>
    <dbReference type="NCBI Taxonomy" id="862134"/>
    <lineage>
        <taxon>Bacteria</taxon>
        <taxon>Pseudomonadati</taxon>
        <taxon>Pseudomonadota</taxon>
        <taxon>Alphaproteobacteria</taxon>
        <taxon>Sphingomonadales</taxon>
        <taxon>Sphingomonadaceae</taxon>
        <taxon>Sphingomonas</taxon>
    </lineage>
</organism>
<dbReference type="SMART" id="SM00450">
    <property type="entry name" value="RHOD"/>
    <property type="match status" value="2"/>
</dbReference>
<evidence type="ECO:0000313" key="5">
    <source>
        <dbReference type="EMBL" id="PCG08331.1"/>
    </source>
</evidence>
<dbReference type="InterPro" id="IPR045078">
    <property type="entry name" value="TST/MPST-like"/>
</dbReference>
<dbReference type="PANTHER" id="PTHR11364:SF27">
    <property type="entry name" value="SULFURTRANSFERASE"/>
    <property type="match status" value="1"/>
</dbReference>
<proteinExistence type="predicted"/>
<dbReference type="InterPro" id="IPR001763">
    <property type="entry name" value="Rhodanese-like_dom"/>
</dbReference>
<dbReference type="InterPro" id="IPR036873">
    <property type="entry name" value="Rhodanese-like_dom_sf"/>
</dbReference>
<dbReference type="Proteomes" id="UP000218784">
    <property type="component" value="Unassembled WGS sequence"/>
</dbReference>
<keyword evidence="1 3" id="KW-0808">Transferase</keyword>
<evidence type="ECO:0000256" key="3">
    <source>
        <dbReference type="RuleBase" id="RU000507"/>
    </source>
</evidence>
<dbReference type="SUPFAM" id="SSF52821">
    <property type="entry name" value="Rhodanese/Cell cycle control phosphatase"/>
    <property type="match status" value="2"/>
</dbReference>
<evidence type="ECO:0000256" key="2">
    <source>
        <dbReference type="ARBA" id="ARBA00022737"/>
    </source>
</evidence>
<reference evidence="5 6" key="1">
    <citation type="submission" date="2017-09" db="EMBL/GenBank/DDBJ databases">
        <title>Sphingomonas ginsenosidimutans KACC 14949, whole genome shotgun sequence.</title>
        <authorList>
            <person name="Feng G."/>
            <person name="Zhu H."/>
        </authorList>
    </citation>
    <scope>NUCLEOTIDE SEQUENCE [LARGE SCALE GENOMIC DNA]</scope>
    <source>
        <strain evidence="5 6">KACC 14949</strain>
    </source>
</reference>
<feature type="domain" description="Rhodanese" evidence="4">
    <location>
        <begin position="165"/>
        <end position="278"/>
    </location>
</feature>
<gene>
    <name evidence="5" type="primary">sseA</name>
    <name evidence="5" type="ORF">COA17_13215</name>
</gene>
<accession>A0A2A4HWC0</accession>
<dbReference type="FunFam" id="3.40.250.10:FF:000001">
    <property type="entry name" value="Sulfurtransferase"/>
    <property type="match status" value="1"/>
</dbReference>
<dbReference type="PROSITE" id="PS00683">
    <property type="entry name" value="RHODANESE_2"/>
    <property type="match status" value="1"/>
</dbReference>
<dbReference type="Pfam" id="PF00581">
    <property type="entry name" value="Rhodanese"/>
    <property type="match status" value="2"/>
</dbReference>
<dbReference type="GO" id="GO:0004792">
    <property type="term" value="F:thiosulfate-cyanide sulfurtransferase activity"/>
    <property type="evidence" value="ECO:0007669"/>
    <property type="project" value="InterPro"/>
</dbReference>
<comment type="caution">
    <text evidence="5">The sequence shown here is derived from an EMBL/GenBank/DDBJ whole genome shotgun (WGS) entry which is preliminary data.</text>
</comment>
<dbReference type="EMBL" id="NWVD01000006">
    <property type="protein sequence ID" value="PCG08331.1"/>
    <property type="molecule type" value="Genomic_DNA"/>
</dbReference>
<dbReference type="CDD" id="cd01448">
    <property type="entry name" value="TST_Repeat_1"/>
    <property type="match status" value="1"/>
</dbReference>
<dbReference type="PANTHER" id="PTHR11364">
    <property type="entry name" value="THIOSULFATE SULFERTANSFERASE"/>
    <property type="match status" value="1"/>
</dbReference>
<evidence type="ECO:0000313" key="6">
    <source>
        <dbReference type="Proteomes" id="UP000218784"/>
    </source>
</evidence>
<keyword evidence="2" id="KW-0677">Repeat</keyword>